<sequence>MKENYYIGVLGGANPPEKFLKIAYEVGELLAKNNATVLCGGLSGVMKEVSKGVKDNGGVVIGILPGYGRGEENQYLSYSITTGIGYARNFLIVRAAESLIAIDGSNGTISEESFAISEGKDVIGIESLELTPTRKREGKYFKAKNAKEAVDLAIESAKNLRERGFKDPLIFDS</sequence>
<dbReference type="PANTHER" id="PTHR43393:SF3">
    <property type="entry name" value="LYSINE DECARBOXYLASE-LIKE PROTEIN"/>
    <property type="match status" value="1"/>
</dbReference>
<evidence type="ECO:0000313" key="1">
    <source>
        <dbReference type="EMBL" id="SIM68780.1"/>
    </source>
</evidence>
<dbReference type="AlphaFoldDB" id="A0A1N5V7K1"/>
<protein>
    <submittedName>
        <fullName evidence="1">Rossmann fold nucleotide-binding protein</fullName>
    </submittedName>
</protein>
<organism evidence="1 2">
    <name type="scientific">Cuniculiplasma divulgatum</name>
    <dbReference type="NCBI Taxonomy" id="1673428"/>
    <lineage>
        <taxon>Archaea</taxon>
        <taxon>Methanobacteriati</taxon>
        <taxon>Thermoplasmatota</taxon>
        <taxon>Thermoplasmata</taxon>
        <taxon>Thermoplasmatales</taxon>
        <taxon>Cuniculiplasmataceae</taxon>
        <taxon>Cuniculiplasma</taxon>
    </lineage>
</organism>
<dbReference type="Gene3D" id="3.40.50.450">
    <property type="match status" value="1"/>
</dbReference>
<dbReference type="RefSeq" id="WP_021789026.1">
    <property type="nucleotide sequence ID" value="NZ_LT671858.1"/>
</dbReference>
<accession>A0A1N5V7K1</accession>
<dbReference type="GO" id="GO:0005829">
    <property type="term" value="C:cytosol"/>
    <property type="evidence" value="ECO:0007669"/>
    <property type="project" value="TreeGrafter"/>
</dbReference>
<dbReference type="EMBL" id="LT671858">
    <property type="protein sequence ID" value="SIM68780.1"/>
    <property type="molecule type" value="Genomic_DNA"/>
</dbReference>
<gene>
    <name evidence="1" type="ORF">CSP5_1258</name>
</gene>
<name>A0A1N5V7K1_9ARCH</name>
<dbReference type="Proteomes" id="UP000195607">
    <property type="component" value="Chromosome I"/>
</dbReference>
<dbReference type="GeneID" id="41588509"/>
<reference evidence="1 2" key="1">
    <citation type="submission" date="2016-04" db="EMBL/GenBank/DDBJ databases">
        <authorList>
            <person name="Evans L.H."/>
            <person name="Alamgir A."/>
            <person name="Owens N."/>
            <person name="Weber N.D."/>
            <person name="Virtaneva K."/>
            <person name="Barbian K."/>
            <person name="Babar A."/>
            <person name="Rosenke K."/>
        </authorList>
    </citation>
    <scope>NUCLEOTIDE SEQUENCE [LARGE SCALE GENOMIC DNA]</scope>
    <source>
        <strain evidence="2">S5(T) (JCM 30642 \VKM B-2941)</strain>
    </source>
</reference>
<dbReference type="InterPro" id="IPR052341">
    <property type="entry name" value="LOG_family_nucleotidases"/>
</dbReference>
<dbReference type="InterPro" id="IPR041164">
    <property type="entry name" value="LDcluster4"/>
</dbReference>
<dbReference type="PANTHER" id="PTHR43393">
    <property type="entry name" value="CYTOKININ RIBOSIDE 5'-MONOPHOSPHATE PHOSPHORIBOHYDROLASE"/>
    <property type="match status" value="1"/>
</dbReference>
<evidence type="ECO:0000313" key="2">
    <source>
        <dbReference type="Proteomes" id="UP000195607"/>
    </source>
</evidence>
<dbReference type="Pfam" id="PF18306">
    <property type="entry name" value="LDcluster4"/>
    <property type="match status" value="1"/>
</dbReference>
<dbReference type="SUPFAM" id="SSF102405">
    <property type="entry name" value="MCP/YpsA-like"/>
    <property type="match status" value="1"/>
</dbReference>
<proteinExistence type="predicted"/>
<dbReference type="NCBIfam" id="TIGR00725">
    <property type="entry name" value="TIGR00725 family protein"/>
    <property type="match status" value="1"/>
</dbReference>
<dbReference type="InterPro" id="IPR005268">
    <property type="entry name" value="CHP00725"/>
</dbReference>